<feature type="compositionally biased region" description="Basic and acidic residues" evidence="1">
    <location>
        <begin position="216"/>
        <end position="232"/>
    </location>
</feature>
<evidence type="ECO:0000313" key="3">
    <source>
        <dbReference type="Proteomes" id="UP000241769"/>
    </source>
</evidence>
<evidence type="ECO:0000313" key="2">
    <source>
        <dbReference type="EMBL" id="PRP73478.1"/>
    </source>
</evidence>
<organism evidence="2 3">
    <name type="scientific">Planoprotostelium fungivorum</name>
    <dbReference type="NCBI Taxonomy" id="1890364"/>
    <lineage>
        <taxon>Eukaryota</taxon>
        <taxon>Amoebozoa</taxon>
        <taxon>Evosea</taxon>
        <taxon>Variosea</taxon>
        <taxon>Cavosteliida</taxon>
        <taxon>Cavosteliaceae</taxon>
        <taxon>Planoprotostelium</taxon>
    </lineage>
</organism>
<evidence type="ECO:0000256" key="1">
    <source>
        <dbReference type="SAM" id="MobiDB-lite"/>
    </source>
</evidence>
<dbReference type="InParanoid" id="A0A2P6MP33"/>
<feature type="compositionally biased region" description="Basic and acidic residues" evidence="1">
    <location>
        <begin position="154"/>
        <end position="178"/>
    </location>
</feature>
<gene>
    <name evidence="2" type="ORF">PROFUN_02487</name>
</gene>
<dbReference type="AlphaFoldDB" id="A0A2P6MP33"/>
<keyword evidence="3" id="KW-1185">Reference proteome</keyword>
<feature type="region of interest" description="Disordered" evidence="1">
    <location>
        <begin position="32"/>
        <end position="232"/>
    </location>
</feature>
<dbReference type="EMBL" id="MDYQ01000599">
    <property type="protein sequence ID" value="PRP73478.1"/>
    <property type="molecule type" value="Genomic_DNA"/>
</dbReference>
<protein>
    <submittedName>
        <fullName evidence="2">Uncharacterized protein</fullName>
    </submittedName>
</protein>
<dbReference type="Proteomes" id="UP000241769">
    <property type="component" value="Unassembled WGS sequence"/>
</dbReference>
<sequence>MTTNRDVNEREWKNYWDNATVKEVHKSDPFYLKDDITDYDAPRKPAIKRERLSQPAIKEEMDDIEEEIRSRSSQRRERPWLNITSSQENRADDRAAAPPRNITIPKKRKKETPTPNPPPNNSFSSIDIGSDDDFQEPPSKSKIQVRPPTPHRSSSSEKEKAVQDSSPKEGTIRRETNQEKTNGSENRGLLTRENHSSSPTAPTQIRPFRLRPIDCLQREEQGQTNKGKDKTS</sequence>
<name>A0A2P6MP33_9EUKA</name>
<comment type="caution">
    <text evidence="2">The sequence shown here is derived from an EMBL/GenBank/DDBJ whole genome shotgun (WGS) entry which is preliminary data.</text>
</comment>
<reference evidence="2 3" key="1">
    <citation type="journal article" date="2018" name="Genome Biol. Evol.">
        <title>Multiple Roots of Fruiting Body Formation in Amoebozoa.</title>
        <authorList>
            <person name="Hillmann F."/>
            <person name="Forbes G."/>
            <person name="Novohradska S."/>
            <person name="Ferling I."/>
            <person name="Riege K."/>
            <person name="Groth M."/>
            <person name="Westermann M."/>
            <person name="Marz M."/>
            <person name="Spaller T."/>
            <person name="Winckler T."/>
            <person name="Schaap P."/>
            <person name="Glockner G."/>
        </authorList>
    </citation>
    <scope>NUCLEOTIDE SEQUENCE [LARGE SCALE GENOMIC DNA]</scope>
    <source>
        <strain evidence="2 3">Jena</strain>
    </source>
</reference>
<accession>A0A2P6MP33</accession>
<feature type="compositionally biased region" description="Basic and acidic residues" evidence="1">
    <location>
        <begin position="32"/>
        <end position="52"/>
    </location>
</feature>
<feature type="compositionally biased region" description="Basic and acidic residues" evidence="1">
    <location>
        <begin position="67"/>
        <end position="79"/>
    </location>
</feature>
<proteinExistence type="predicted"/>